<comment type="cofactor">
    <cofactor evidence="1">
        <name>Mo-molybdopterin</name>
        <dbReference type="ChEBI" id="CHEBI:71302"/>
    </cofactor>
</comment>
<keyword evidence="5" id="KW-0479">Metal-binding</keyword>
<feature type="compositionally biased region" description="Basic and acidic residues" evidence="10">
    <location>
        <begin position="762"/>
        <end position="776"/>
    </location>
</feature>
<dbReference type="FunFam" id="3.30.365.10:FF:000002">
    <property type="entry name" value="Xanthine dehydrogenase oxidase"/>
    <property type="match status" value="1"/>
</dbReference>
<dbReference type="SUPFAM" id="SSF54665">
    <property type="entry name" value="CO dehydrogenase molybdoprotein N-domain-like"/>
    <property type="match status" value="1"/>
</dbReference>
<evidence type="ECO:0000313" key="14">
    <source>
        <dbReference type="Proteomes" id="UP000261520"/>
    </source>
</evidence>
<dbReference type="SUPFAM" id="SSF56003">
    <property type="entry name" value="Molybdenum cofactor-binding domain"/>
    <property type="match status" value="1"/>
</dbReference>
<reference evidence="13" key="1">
    <citation type="submission" date="2025-08" db="UniProtKB">
        <authorList>
            <consortium name="Ensembl"/>
        </authorList>
    </citation>
    <scope>IDENTIFICATION</scope>
</reference>
<dbReference type="SUPFAM" id="SSF55447">
    <property type="entry name" value="CO dehydrogenase flavoprotein C-terminal domain-like"/>
    <property type="match status" value="1"/>
</dbReference>
<dbReference type="Ensembl" id="ENSPMGT00000004358.1">
    <property type="protein sequence ID" value="ENSPMGP00000004106.1"/>
    <property type="gene ID" value="ENSPMGG00000003509.1"/>
</dbReference>
<evidence type="ECO:0000256" key="3">
    <source>
        <dbReference type="ARBA" id="ARBA00006849"/>
    </source>
</evidence>
<comment type="cofactor">
    <cofactor evidence="2">
        <name>FAD</name>
        <dbReference type="ChEBI" id="CHEBI:57692"/>
    </cofactor>
</comment>
<evidence type="ECO:0000256" key="6">
    <source>
        <dbReference type="ARBA" id="ARBA00023002"/>
    </source>
</evidence>
<dbReference type="Gene3D" id="3.30.390.50">
    <property type="entry name" value="CO dehydrogenase flavoprotein, C-terminal domain"/>
    <property type="match status" value="1"/>
</dbReference>
<keyword evidence="14" id="KW-1185">Reference proteome</keyword>
<dbReference type="AlphaFoldDB" id="A0A3B3ZI89"/>
<dbReference type="GO" id="GO:0051537">
    <property type="term" value="F:2 iron, 2 sulfur cluster binding"/>
    <property type="evidence" value="ECO:0007669"/>
    <property type="project" value="UniProtKB-KW"/>
</dbReference>
<evidence type="ECO:0000256" key="9">
    <source>
        <dbReference type="ARBA" id="ARBA00034078"/>
    </source>
</evidence>
<organism evidence="13 14">
    <name type="scientific">Periophthalmus magnuspinnatus</name>
    <dbReference type="NCBI Taxonomy" id="409849"/>
    <lineage>
        <taxon>Eukaryota</taxon>
        <taxon>Metazoa</taxon>
        <taxon>Chordata</taxon>
        <taxon>Craniata</taxon>
        <taxon>Vertebrata</taxon>
        <taxon>Euteleostomi</taxon>
        <taxon>Actinopterygii</taxon>
        <taxon>Neopterygii</taxon>
        <taxon>Teleostei</taxon>
        <taxon>Neoteleostei</taxon>
        <taxon>Acanthomorphata</taxon>
        <taxon>Gobiaria</taxon>
        <taxon>Gobiiformes</taxon>
        <taxon>Gobioidei</taxon>
        <taxon>Gobiidae</taxon>
        <taxon>Oxudercinae</taxon>
        <taxon>Periophthalmus</taxon>
    </lineage>
</organism>
<evidence type="ECO:0000313" key="13">
    <source>
        <dbReference type="Ensembl" id="ENSPMGP00000004106.1"/>
    </source>
</evidence>
<evidence type="ECO:0000256" key="7">
    <source>
        <dbReference type="ARBA" id="ARBA00023004"/>
    </source>
</evidence>
<keyword evidence="7" id="KW-0408">Iron</keyword>
<comment type="similarity">
    <text evidence="3">Belongs to the xanthine dehydrogenase family.</text>
</comment>
<keyword evidence="8" id="KW-0411">Iron-sulfur</keyword>
<protein>
    <recommendedName>
        <fullName evidence="15">Xanthine dehydrogenase</fullName>
    </recommendedName>
</protein>
<dbReference type="GO" id="GO:0016491">
    <property type="term" value="F:oxidoreductase activity"/>
    <property type="evidence" value="ECO:0007669"/>
    <property type="project" value="UniProtKB-KW"/>
</dbReference>
<dbReference type="Proteomes" id="UP000261520">
    <property type="component" value="Unplaced"/>
</dbReference>
<dbReference type="STRING" id="409849.ENSPMGP00000004106"/>
<dbReference type="InterPro" id="IPR005107">
    <property type="entry name" value="CO_DH_flav_C"/>
</dbReference>
<dbReference type="Pfam" id="PF02738">
    <property type="entry name" value="MoCoBD_1"/>
    <property type="match status" value="1"/>
</dbReference>
<dbReference type="FunFam" id="3.90.1170.50:FF:000001">
    <property type="entry name" value="Aldehyde oxidase 1"/>
    <property type="match status" value="1"/>
</dbReference>
<dbReference type="Pfam" id="PF20256">
    <property type="entry name" value="MoCoBD_2"/>
    <property type="match status" value="1"/>
</dbReference>
<evidence type="ECO:0000259" key="11">
    <source>
        <dbReference type="SMART" id="SM01008"/>
    </source>
</evidence>
<dbReference type="InterPro" id="IPR016208">
    <property type="entry name" value="Ald_Oxase/xanthine_DH-like"/>
</dbReference>
<evidence type="ECO:0000256" key="10">
    <source>
        <dbReference type="SAM" id="MobiDB-lite"/>
    </source>
</evidence>
<dbReference type="InterPro" id="IPR046867">
    <property type="entry name" value="AldOxase/xan_DH_MoCoBD2"/>
</dbReference>
<dbReference type="InterPro" id="IPR008274">
    <property type="entry name" value="AldOxase/xan_DH_MoCoBD1"/>
</dbReference>
<feature type="region of interest" description="Disordered" evidence="10">
    <location>
        <begin position="762"/>
        <end position="783"/>
    </location>
</feature>
<evidence type="ECO:0000256" key="1">
    <source>
        <dbReference type="ARBA" id="ARBA00001924"/>
    </source>
</evidence>
<dbReference type="Pfam" id="PF01315">
    <property type="entry name" value="Ald_Xan_dh_C"/>
    <property type="match status" value="1"/>
</dbReference>
<dbReference type="FunFam" id="3.30.390.50:FF:000001">
    <property type="entry name" value="Xanthine dehydrogenase oxidase"/>
    <property type="match status" value="1"/>
</dbReference>
<dbReference type="SMART" id="SM01092">
    <property type="entry name" value="CO_deh_flav_C"/>
    <property type="match status" value="1"/>
</dbReference>
<accession>A0A3B3ZI89</accession>
<dbReference type="Pfam" id="PF03450">
    <property type="entry name" value="CO_deh_flav_C"/>
    <property type="match status" value="1"/>
</dbReference>
<name>A0A3B3ZI89_9GOBI</name>
<dbReference type="InterPro" id="IPR000674">
    <property type="entry name" value="Ald_Oxase/Xan_DH_a/b"/>
</dbReference>
<reference evidence="13" key="2">
    <citation type="submission" date="2025-09" db="UniProtKB">
        <authorList>
            <consortium name="Ensembl"/>
        </authorList>
    </citation>
    <scope>IDENTIFICATION</scope>
</reference>
<dbReference type="InterPro" id="IPR036683">
    <property type="entry name" value="CO_DH_flav_C_dom_sf"/>
</dbReference>
<evidence type="ECO:0000256" key="2">
    <source>
        <dbReference type="ARBA" id="ARBA00001974"/>
    </source>
</evidence>
<dbReference type="PANTHER" id="PTHR45444">
    <property type="entry name" value="XANTHINE DEHYDROGENASE"/>
    <property type="match status" value="1"/>
</dbReference>
<dbReference type="GO" id="GO:0005506">
    <property type="term" value="F:iron ion binding"/>
    <property type="evidence" value="ECO:0007669"/>
    <property type="project" value="InterPro"/>
</dbReference>
<dbReference type="InterPro" id="IPR037165">
    <property type="entry name" value="AldOxase/xan_DH_Mopterin-bd_sf"/>
</dbReference>
<dbReference type="SMART" id="SM01008">
    <property type="entry name" value="Ald_Xan_dh_C"/>
    <property type="match status" value="1"/>
</dbReference>
<proteinExistence type="inferred from homology"/>
<dbReference type="FunFam" id="3.30.365.10:FF:000001">
    <property type="entry name" value="Xanthine dehydrogenase oxidase"/>
    <property type="match status" value="1"/>
</dbReference>
<keyword evidence="4" id="KW-0001">2Fe-2S</keyword>
<evidence type="ECO:0000256" key="8">
    <source>
        <dbReference type="ARBA" id="ARBA00023014"/>
    </source>
</evidence>
<evidence type="ECO:0000259" key="12">
    <source>
        <dbReference type="SMART" id="SM01092"/>
    </source>
</evidence>
<dbReference type="Gene3D" id="3.30.365.10">
    <property type="entry name" value="Aldehyde oxidase/xanthine dehydrogenase, molybdopterin binding domain"/>
    <property type="match status" value="4"/>
</dbReference>
<evidence type="ECO:0000256" key="4">
    <source>
        <dbReference type="ARBA" id="ARBA00022714"/>
    </source>
</evidence>
<sequence>MCLSSFQGQIVRSYKTSRRREDDISIVTATFNVIFEPGSSRVHDLRLAFGGMGPTTVLTPKTSNALRGRLWGEELLQIACSSLADEMTLDPSCPGGMVSYRRTLVLSLFYKFYLSVLQTLGEQVMPLPARTAGITVPSGQDMEDVVGRPLMHVSAEKQATGEAQYCDDLRPADNELYLSLICSTRAHAKILSIDCSEARAMPSVVCVLFAEDVPGSNGTGPVVYDETVLAQGEVTCVGHVIGAVVAETQGDAQRAAKSVKIQYQDLPAVITIQDAIEAQSFYEPIRTLQKGDLETGFKQSDHILEGELHMGGQEHFYLETNVTVAVPRDQDEIEIFSSTQSPSKTQSLVARALGISSNRVHVRVKRMGGGFGGKDILSTVVALAAHRYDRPVRCMLDRDEDMLVTGGRHPFYSKYKVSPANWHWCRLISACDTTYDSSVVMDRALMHLENSYLVPNVRGRGIMCQTHLPSNTAFRGFGGPQGMMVCEDWISAIALKLGRTSEQIRELNLYSEGDLTPYNQVLESFTLRRCWDECLDRAKIHERRTQIHDFNRQNRWTKRGLAVVPTKFGIAFNVVFLNQAGALVHIYTDGSVLVAHGGTEMGQGLHTKMIQVCSRALGIPHVCETSSHSVANTSPTAASVSSDLNGAAVLNACEILGQRLQPYKDRDPQGAWESWVKAAYFDRVNLSANGFYRTPGLGYDFETNSGRAFNYFTYGVCCSEVEIDCLTGTSTIVMDVGNSLNPAIDIGQVGLSMTCMHGEKHEKLHTERPGQSEDPTKPSCCEA</sequence>
<dbReference type="PANTHER" id="PTHR45444:SF3">
    <property type="entry name" value="XANTHINE DEHYDROGENASE"/>
    <property type="match status" value="1"/>
</dbReference>
<evidence type="ECO:0008006" key="15">
    <source>
        <dbReference type="Google" id="ProtNLM"/>
    </source>
</evidence>
<dbReference type="InterPro" id="IPR036856">
    <property type="entry name" value="Ald_Oxase/Xan_DH_a/b_sf"/>
</dbReference>
<feature type="domain" description="CO dehydrogenase flavoprotein C-terminal" evidence="12">
    <location>
        <begin position="12"/>
        <end position="116"/>
    </location>
</feature>
<feature type="domain" description="Aldehyde oxidase/xanthine dehydrogenase a/b hammerhead" evidence="11">
    <location>
        <begin position="160"/>
        <end position="267"/>
    </location>
</feature>
<comment type="cofactor">
    <cofactor evidence="9">
        <name>[2Fe-2S] cluster</name>
        <dbReference type="ChEBI" id="CHEBI:190135"/>
    </cofactor>
</comment>
<keyword evidence="6" id="KW-0560">Oxidoreductase</keyword>
<dbReference type="Gene3D" id="3.90.1170.50">
    <property type="entry name" value="Aldehyde oxidase/xanthine dehydrogenase, a/b hammerhead"/>
    <property type="match status" value="1"/>
</dbReference>
<evidence type="ECO:0000256" key="5">
    <source>
        <dbReference type="ARBA" id="ARBA00022723"/>
    </source>
</evidence>